<keyword evidence="3" id="KW-1133">Transmembrane helix</keyword>
<evidence type="ECO:0000259" key="5">
    <source>
        <dbReference type="PROSITE" id="PS50943"/>
    </source>
</evidence>
<proteinExistence type="predicted"/>
<sequence>MEKTEFNNKSRLGPLLKKLLSQKALSMRKFSQLTGIDTATISRIANQKQQANIQHIQLFAEHLQVPINTLLAAAGYKLEDYQTPLSTDMHHSIETIQEVLVSSNLFDETFKVEQIQKALAKYEQYARTKEGKNIIEEEFEAKVEQVSGAGPFIDQLKNMYEEYLQGNLSEDEQALLGSVLLYFILSTDIIPDYVFPVGFLDDALAVQLVLDKRASSFPQSSPQMNDQDIK</sequence>
<dbReference type="InterPro" id="IPR010652">
    <property type="entry name" value="DUF1232"/>
</dbReference>
<dbReference type="Pfam" id="PF06803">
    <property type="entry name" value="DUF1232"/>
    <property type="match status" value="1"/>
</dbReference>
<keyword evidence="2" id="KW-0812">Transmembrane</keyword>
<protein>
    <submittedName>
        <fullName evidence="6">Uncharacterized membrane protein YkvA (DUF1232 family)/DNA-binding Xre family transcriptional regulator</fullName>
    </submittedName>
</protein>
<keyword evidence="4" id="KW-0472">Membrane</keyword>
<reference evidence="6 7" key="1">
    <citation type="submission" date="2023-07" db="EMBL/GenBank/DDBJ databases">
        <title>Genomic Encyclopedia of Type Strains, Phase IV (KMG-IV): sequencing the most valuable type-strain genomes for metagenomic binning, comparative biology and taxonomic classification.</title>
        <authorList>
            <person name="Goeker M."/>
        </authorList>
    </citation>
    <scope>NUCLEOTIDE SEQUENCE [LARGE SCALE GENOMIC DNA]</scope>
    <source>
        <strain evidence="6 7">DSM 23837</strain>
    </source>
</reference>
<evidence type="ECO:0000256" key="1">
    <source>
        <dbReference type="ARBA" id="ARBA00004127"/>
    </source>
</evidence>
<comment type="subcellular location">
    <subcellularLocation>
        <location evidence="1">Endomembrane system</location>
        <topology evidence="1">Multi-pass membrane protein</topology>
    </subcellularLocation>
</comment>
<dbReference type="InterPro" id="IPR001387">
    <property type="entry name" value="Cro/C1-type_HTH"/>
</dbReference>
<evidence type="ECO:0000313" key="6">
    <source>
        <dbReference type="EMBL" id="MDQ0177405.1"/>
    </source>
</evidence>
<evidence type="ECO:0000256" key="4">
    <source>
        <dbReference type="ARBA" id="ARBA00023136"/>
    </source>
</evidence>
<gene>
    <name evidence="6" type="ORF">J2S08_003285</name>
</gene>
<keyword evidence="7" id="KW-1185">Reference proteome</keyword>
<dbReference type="RefSeq" id="WP_307231359.1">
    <property type="nucleotide sequence ID" value="NZ_JAUSTT010000022.1"/>
</dbReference>
<evidence type="ECO:0000256" key="3">
    <source>
        <dbReference type="ARBA" id="ARBA00022989"/>
    </source>
</evidence>
<evidence type="ECO:0000313" key="7">
    <source>
        <dbReference type="Proteomes" id="UP001223586"/>
    </source>
</evidence>
<dbReference type="Proteomes" id="UP001223586">
    <property type="component" value="Unassembled WGS sequence"/>
</dbReference>
<dbReference type="Pfam" id="PF01381">
    <property type="entry name" value="HTH_3"/>
    <property type="match status" value="1"/>
</dbReference>
<dbReference type="InterPro" id="IPR010982">
    <property type="entry name" value="Lambda_DNA-bd_dom_sf"/>
</dbReference>
<dbReference type="Gene3D" id="1.10.260.40">
    <property type="entry name" value="lambda repressor-like DNA-binding domains"/>
    <property type="match status" value="1"/>
</dbReference>
<organism evidence="6 7">
    <name type="scientific">Bacillus chungangensis</name>
    <dbReference type="NCBI Taxonomy" id="587633"/>
    <lineage>
        <taxon>Bacteria</taxon>
        <taxon>Bacillati</taxon>
        <taxon>Bacillota</taxon>
        <taxon>Bacilli</taxon>
        <taxon>Bacillales</taxon>
        <taxon>Bacillaceae</taxon>
        <taxon>Bacillus</taxon>
    </lineage>
</organism>
<dbReference type="PROSITE" id="PS50943">
    <property type="entry name" value="HTH_CROC1"/>
    <property type="match status" value="1"/>
</dbReference>
<dbReference type="CDD" id="cd00093">
    <property type="entry name" value="HTH_XRE"/>
    <property type="match status" value="1"/>
</dbReference>
<dbReference type="EMBL" id="JAUSTT010000022">
    <property type="protein sequence ID" value="MDQ0177405.1"/>
    <property type="molecule type" value="Genomic_DNA"/>
</dbReference>
<evidence type="ECO:0000256" key="2">
    <source>
        <dbReference type="ARBA" id="ARBA00022692"/>
    </source>
</evidence>
<feature type="domain" description="HTH cro/C1-type" evidence="5">
    <location>
        <begin position="16"/>
        <end position="70"/>
    </location>
</feature>
<comment type="caution">
    <text evidence="6">The sequence shown here is derived from an EMBL/GenBank/DDBJ whole genome shotgun (WGS) entry which is preliminary data.</text>
</comment>
<name>A0ABT9WXB4_9BACI</name>
<accession>A0ABT9WXB4</accession>
<dbReference type="SUPFAM" id="SSF47413">
    <property type="entry name" value="lambda repressor-like DNA-binding domains"/>
    <property type="match status" value="1"/>
</dbReference>
<dbReference type="SMART" id="SM00530">
    <property type="entry name" value="HTH_XRE"/>
    <property type="match status" value="1"/>
</dbReference>